<accession>A0AAV4E8F9</accession>
<keyword evidence="7" id="KW-1185">Reference proteome</keyword>
<feature type="transmembrane region" description="Helical" evidence="5">
    <location>
        <begin position="63"/>
        <end position="89"/>
    </location>
</feature>
<dbReference type="Gene3D" id="1.20.1740.10">
    <property type="entry name" value="Amino acid/polyamine transporter I"/>
    <property type="match status" value="1"/>
</dbReference>
<evidence type="ECO:0000256" key="4">
    <source>
        <dbReference type="ARBA" id="ARBA00023136"/>
    </source>
</evidence>
<dbReference type="GO" id="GO:0016020">
    <property type="term" value="C:membrane"/>
    <property type="evidence" value="ECO:0007669"/>
    <property type="project" value="UniProtKB-SubCell"/>
</dbReference>
<name>A0AAV4E8F9_9GAST</name>
<reference evidence="6 7" key="1">
    <citation type="journal article" date="2021" name="Elife">
        <title>Chloroplast acquisition without the gene transfer in kleptoplastic sea slugs, Plakobranchus ocellatus.</title>
        <authorList>
            <person name="Maeda T."/>
            <person name="Takahashi S."/>
            <person name="Yoshida T."/>
            <person name="Shimamura S."/>
            <person name="Takaki Y."/>
            <person name="Nagai Y."/>
            <person name="Toyoda A."/>
            <person name="Suzuki Y."/>
            <person name="Arimoto A."/>
            <person name="Ishii H."/>
            <person name="Satoh N."/>
            <person name="Nishiyama T."/>
            <person name="Hasebe M."/>
            <person name="Maruyama T."/>
            <person name="Minagawa J."/>
            <person name="Obokata J."/>
            <person name="Shigenobu S."/>
        </authorList>
    </citation>
    <scope>NUCLEOTIDE SEQUENCE [LARGE SCALE GENOMIC DNA]</scope>
</reference>
<gene>
    <name evidence="6" type="ORF">ElyMa_003457000</name>
</gene>
<feature type="transmembrane region" description="Helical" evidence="5">
    <location>
        <begin position="171"/>
        <end position="191"/>
    </location>
</feature>
<feature type="transmembrane region" description="Helical" evidence="5">
    <location>
        <begin position="131"/>
        <end position="151"/>
    </location>
</feature>
<feature type="transmembrane region" description="Helical" evidence="5">
    <location>
        <begin position="109"/>
        <end position="125"/>
    </location>
</feature>
<evidence type="ECO:0000256" key="5">
    <source>
        <dbReference type="SAM" id="Phobius"/>
    </source>
</evidence>
<evidence type="ECO:0000256" key="3">
    <source>
        <dbReference type="ARBA" id="ARBA00022989"/>
    </source>
</evidence>
<sequence length="227" mass="24811">MTGEVINPQRNLPLGIMISMSIVTGIYMLANVAYFAVLTPTEMVHSSTVAATFLQQTVPSLSYVVPFLIALSVVGAMNGGILSVSRLFYVAAKNNHLPSIISMITIKRYTPVPSLISLFLLVIIMQRFGNIFFLIEMASFSNTITLAITFAGQVLMRWTEPDLSRPIKMPVVLPAFVSLMNLAIVGITVYQKPQECSFALAIIACAIPSYVLGMKWKKPDSIQGFLG</sequence>
<dbReference type="PANTHER" id="PTHR11785">
    <property type="entry name" value="AMINO ACID TRANSPORTER"/>
    <property type="match status" value="1"/>
</dbReference>
<evidence type="ECO:0000313" key="7">
    <source>
        <dbReference type="Proteomes" id="UP000762676"/>
    </source>
</evidence>
<feature type="transmembrane region" description="Helical" evidence="5">
    <location>
        <begin position="12"/>
        <end position="37"/>
    </location>
</feature>
<dbReference type="InterPro" id="IPR050598">
    <property type="entry name" value="AminoAcid_Transporter"/>
</dbReference>
<dbReference type="PANTHER" id="PTHR11785:SF528">
    <property type="entry name" value="AMINO ACID TRANSPORTER PROTEIN JHI-21"/>
    <property type="match status" value="1"/>
</dbReference>
<proteinExistence type="predicted"/>
<comment type="caution">
    <text evidence="6">The sequence shown here is derived from an EMBL/GenBank/DDBJ whole genome shotgun (WGS) entry which is preliminary data.</text>
</comment>
<dbReference type="EMBL" id="BMAT01007092">
    <property type="protein sequence ID" value="GFR57448.1"/>
    <property type="molecule type" value="Genomic_DNA"/>
</dbReference>
<protein>
    <submittedName>
        <fullName evidence="6">Large neutral amino acids transporter small subunit 2</fullName>
    </submittedName>
</protein>
<keyword evidence="4 5" id="KW-0472">Membrane</keyword>
<evidence type="ECO:0000256" key="1">
    <source>
        <dbReference type="ARBA" id="ARBA00004141"/>
    </source>
</evidence>
<dbReference type="AlphaFoldDB" id="A0AAV4E8F9"/>
<dbReference type="Proteomes" id="UP000762676">
    <property type="component" value="Unassembled WGS sequence"/>
</dbReference>
<keyword evidence="3 5" id="KW-1133">Transmembrane helix</keyword>
<comment type="subcellular location">
    <subcellularLocation>
        <location evidence="1">Membrane</location>
        <topology evidence="1">Multi-pass membrane protein</topology>
    </subcellularLocation>
</comment>
<evidence type="ECO:0000313" key="6">
    <source>
        <dbReference type="EMBL" id="GFR57448.1"/>
    </source>
</evidence>
<keyword evidence="2 5" id="KW-0812">Transmembrane</keyword>
<evidence type="ECO:0000256" key="2">
    <source>
        <dbReference type="ARBA" id="ARBA00022692"/>
    </source>
</evidence>
<organism evidence="6 7">
    <name type="scientific">Elysia marginata</name>
    <dbReference type="NCBI Taxonomy" id="1093978"/>
    <lineage>
        <taxon>Eukaryota</taxon>
        <taxon>Metazoa</taxon>
        <taxon>Spiralia</taxon>
        <taxon>Lophotrochozoa</taxon>
        <taxon>Mollusca</taxon>
        <taxon>Gastropoda</taxon>
        <taxon>Heterobranchia</taxon>
        <taxon>Euthyneura</taxon>
        <taxon>Panpulmonata</taxon>
        <taxon>Sacoglossa</taxon>
        <taxon>Placobranchoidea</taxon>
        <taxon>Plakobranchidae</taxon>
        <taxon>Elysia</taxon>
    </lineage>
</organism>
<dbReference type="Pfam" id="PF13520">
    <property type="entry name" value="AA_permease_2"/>
    <property type="match status" value="1"/>
</dbReference>
<dbReference type="GO" id="GO:0015179">
    <property type="term" value="F:L-amino acid transmembrane transporter activity"/>
    <property type="evidence" value="ECO:0007669"/>
    <property type="project" value="TreeGrafter"/>
</dbReference>
<feature type="transmembrane region" description="Helical" evidence="5">
    <location>
        <begin position="197"/>
        <end position="213"/>
    </location>
</feature>
<dbReference type="InterPro" id="IPR002293">
    <property type="entry name" value="AA/rel_permease1"/>
</dbReference>